<dbReference type="EMBL" id="CP031357">
    <property type="protein sequence ID" value="AXK41996.1"/>
    <property type="molecule type" value="Genomic_DNA"/>
</dbReference>
<dbReference type="InterPro" id="IPR029058">
    <property type="entry name" value="AB_hydrolase_fold"/>
</dbReference>
<dbReference type="InterPro" id="IPR052558">
    <property type="entry name" value="Siderophore_Hydrolase_D"/>
</dbReference>
<dbReference type="AlphaFoldDB" id="A0A345YDJ4"/>
<reference evidence="5" key="1">
    <citation type="submission" date="2018-07" db="EMBL/GenBank/DDBJ databases">
        <title>Genome sequence of Erythrobacter strain YH-07, an antagonistic bacterium isolated from Yellow Sea.</title>
        <authorList>
            <person name="Tang T."/>
            <person name="Liu Q."/>
            <person name="Sun X."/>
        </authorList>
    </citation>
    <scope>NUCLEOTIDE SEQUENCE [LARGE SCALE GENOMIC DNA]</scope>
    <source>
        <strain evidence="5">YH-07</strain>
    </source>
</reference>
<dbReference type="GO" id="GO:0016788">
    <property type="term" value="F:hydrolase activity, acting on ester bonds"/>
    <property type="evidence" value="ECO:0007669"/>
    <property type="project" value="TreeGrafter"/>
</dbReference>
<dbReference type="PANTHER" id="PTHR40841:SF2">
    <property type="entry name" value="SIDEROPHORE-DEGRADING ESTERASE (EUROFUNG)"/>
    <property type="match status" value="1"/>
</dbReference>
<feature type="signal peptide" evidence="3">
    <location>
        <begin position="1"/>
        <end position="21"/>
    </location>
</feature>
<dbReference type="OrthoDB" id="5523653at2"/>
<keyword evidence="5" id="KW-1185">Reference proteome</keyword>
<sequence length="348" mass="38786">MRLLSVFGAATALAFALPASAQLTGGEPLAVATTYTVETGVLDGESRKITVRLPTGYDKEPERRYPVVYLLDGGPDQDFEHIAGIAQSRDMNWSFAPFILIGIESVNRRKELSPPVADPKPYQEFLRATPGGSPSYRRFLREELKPLVEASFRTNGRDAIIGESLAALFVVETLLEEPTLFDDYIAISPSMWWEQMKYGKQAAAYFARHPEGDRRLYLTTANEGDWHREGTERLVDALRASAPDGLAWTFVDAGESETHGTLYHPMALDAFRLLFAAPQREYKSYPLIGGPEVGERTPEEQARADTECTLENSRWTTPGAASRGRARLYYECLLYDLGPRPREGTLGQ</sequence>
<dbReference type="InterPro" id="IPR000801">
    <property type="entry name" value="Esterase-like"/>
</dbReference>
<evidence type="ECO:0000256" key="3">
    <source>
        <dbReference type="SAM" id="SignalP"/>
    </source>
</evidence>
<evidence type="ECO:0000256" key="1">
    <source>
        <dbReference type="ARBA" id="ARBA00005622"/>
    </source>
</evidence>
<dbReference type="Gene3D" id="3.40.50.1820">
    <property type="entry name" value="alpha/beta hydrolase"/>
    <property type="match status" value="1"/>
</dbReference>
<organism evidence="4 5">
    <name type="scientific">Erythrobacter aureus</name>
    <dbReference type="NCBI Taxonomy" id="2182384"/>
    <lineage>
        <taxon>Bacteria</taxon>
        <taxon>Pseudomonadati</taxon>
        <taxon>Pseudomonadota</taxon>
        <taxon>Alphaproteobacteria</taxon>
        <taxon>Sphingomonadales</taxon>
        <taxon>Erythrobacteraceae</taxon>
        <taxon>Erythrobacter/Porphyrobacter group</taxon>
        <taxon>Erythrobacter</taxon>
    </lineage>
</organism>
<comment type="similarity">
    <text evidence="1">Belongs to the esterase D family.</text>
</comment>
<evidence type="ECO:0000256" key="2">
    <source>
        <dbReference type="ARBA" id="ARBA00022801"/>
    </source>
</evidence>
<keyword evidence="3" id="KW-0732">Signal</keyword>
<name>A0A345YDJ4_9SPHN</name>
<evidence type="ECO:0000313" key="4">
    <source>
        <dbReference type="EMBL" id="AXK41996.1"/>
    </source>
</evidence>
<dbReference type="SUPFAM" id="SSF53474">
    <property type="entry name" value="alpha/beta-Hydrolases"/>
    <property type="match status" value="1"/>
</dbReference>
<dbReference type="Pfam" id="PF00756">
    <property type="entry name" value="Esterase"/>
    <property type="match status" value="1"/>
</dbReference>
<protein>
    <submittedName>
        <fullName evidence="4">Alpha/beta hydrolase</fullName>
    </submittedName>
</protein>
<feature type="chain" id="PRO_5016973508" evidence="3">
    <location>
        <begin position="22"/>
        <end position="348"/>
    </location>
</feature>
<gene>
    <name evidence="4" type="ORF">DVR09_06250</name>
</gene>
<keyword evidence="2 4" id="KW-0378">Hydrolase</keyword>
<accession>A0A345YDJ4</accession>
<evidence type="ECO:0000313" key="5">
    <source>
        <dbReference type="Proteomes" id="UP000254508"/>
    </source>
</evidence>
<dbReference type="PANTHER" id="PTHR40841">
    <property type="entry name" value="SIDEROPHORE TRIACETYLFUSARININE C ESTERASE"/>
    <property type="match status" value="1"/>
</dbReference>
<proteinExistence type="inferred from homology"/>
<dbReference type="RefSeq" id="WP_115416182.1">
    <property type="nucleotide sequence ID" value="NZ_CP031357.1"/>
</dbReference>
<dbReference type="Proteomes" id="UP000254508">
    <property type="component" value="Chromosome"/>
</dbReference>
<dbReference type="KEGG" id="err:DVR09_06250"/>